<dbReference type="GO" id="GO:0006508">
    <property type="term" value="P:proteolysis"/>
    <property type="evidence" value="ECO:0007669"/>
    <property type="project" value="UniProtKB-KW"/>
</dbReference>
<name>A0AAD9UIN6_RIDPI</name>
<dbReference type="Pfam" id="PF00883">
    <property type="entry name" value="Peptidase_M17"/>
    <property type="match status" value="1"/>
</dbReference>
<feature type="domain" description="Cytosol aminopeptidase" evidence="5">
    <location>
        <begin position="337"/>
        <end position="344"/>
    </location>
</feature>
<sequence length="520" mass="55796">MSRVDLVFSNTLTPCDPEKHPVLIVGQVKNLLQLGYERIKVKLQPRVSKETYSSAVSSLHPSPIDSCSMWLTQATVAALPTKCSRHNSPSRPHSLTKVIRSCIVGGEEYIVIVCEKPEVFASVCATARAFPLFSRKSCSQTKRTVNVEFVLVGPSGIQNLSSNDLRCMCDAAEGVRMAARITDMPCADMHTDAFIEDIKAVAQRLGIMPMILHGRQLKEAGFGGIYAVGQGATHKPAFVVLSHTPEGASRTIAWVGKGVVYDTGGLSIKGKANMPGMKRDCGGAAAVLGAFYTAVKQGFRDNLHALLCLAENAVGPDSLRPDDIITLYSGRTVEVNNTDAEGRLVLGDGVAYAHQELKADIILDIATLTGAQGLATGRYHGAMVTNREEWERAAVDAGRSSGDLIHPLVYCPELHFSEFASAVADMKNSSADRSNTEVSCAGLFVGSHIGFDFPGVWIHVDIAYPVFSGERATGYGVGLLLALFGDSSNAELLQSIAPHCIMVNGLPYDEESITKKIRLS</sequence>
<dbReference type="Gene3D" id="3.40.630.10">
    <property type="entry name" value="Zn peptidases"/>
    <property type="match status" value="1"/>
</dbReference>
<keyword evidence="2" id="KW-0031">Aminopeptidase</keyword>
<dbReference type="InterPro" id="IPR041417">
    <property type="entry name" value="NPEPL1_N"/>
</dbReference>
<evidence type="ECO:0000313" key="6">
    <source>
        <dbReference type="EMBL" id="KAK2190914.1"/>
    </source>
</evidence>
<evidence type="ECO:0000256" key="1">
    <source>
        <dbReference type="ARBA" id="ARBA00009528"/>
    </source>
</evidence>
<dbReference type="InterPro" id="IPR000819">
    <property type="entry name" value="Peptidase_M17_C"/>
</dbReference>
<dbReference type="Pfam" id="PF18295">
    <property type="entry name" value="Pdase_M17_N2"/>
    <property type="match status" value="1"/>
</dbReference>
<keyword evidence="4" id="KW-0378">Hydrolase</keyword>
<dbReference type="FunFam" id="3.40.630.10:FF:000035">
    <property type="entry name" value="Probable aminopeptidase NPEPL1"/>
    <property type="match status" value="1"/>
</dbReference>
<dbReference type="CDD" id="cd00433">
    <property type="entry name" value="Peptidase_M17"/>
    <property type="match status" value="1"/>
</dbReference>
<dbReference type="Gene3D" id="3.40.50.10590">
    <property type="entry name" value="Zn-dependent exopeptidases"/>
    <property type="match status" value="1"/>
</dbReference>
<reference evidence="6" key="1">
    <citation type="journal article" date="2023" name="Mol. Biol. Evol.">
        <title>Third-Generation Sequencing Reveals the Adaptive Role of the Epigenome in Three Deep-Sea Polychaetes.</title>
        <authorList>
            <person name="Perez M."/>
            <person name="Aroh O."/>
            <person name="Sun Y."/>
            <person name="Lan Y."/>
            <person name="Juniper S.K."/>
            <person name="Young C.R."/>
            <person name="Angers B."/>
            <person name="Qian P.Y."/>
        </authorList>
    </citation>
    <scope>NUCLEOTIDE SEQUENCE</scope>
    <source>
        <strain evidence="6">R07B-5</strain>
    </source>
</reference>
<proteinExistence type="inferred from homology"/>
<evidence type="ECO:0000313" key="7">
    <source>
        <dbReference type="Proteomes" id="UP001209878"/>
    </source>
</evidence>
<accession>A0AAD9UIN6</accession>
<evidence type="ECO:0000256" key="4">
    <source>
        <dbReference type="ARBA" id="ARBA00022801"/>
    </source>
</evidence>
<dbReference type="SUPFAM" id="SSF53187">
    <property type="entry name" value="Zn-dependent exopeptidases"/>
    <property type="match status" value="1"/>
</dbReference>
<dbReference type="PROSITE" id="PS00631">
    <property type="entry name" value="CYTOSOL_AP"/>
    <property type="match status" value="1"/>
</dbReference>
<dbReference type="GO" id="GO:0030145">
    <property type="term" value="F:manganese ion binding"/>
    <property type="evidence" value="ECO:0007669"/>
    <property type="project" value="InterPro"/>
</dbReference>
<gene>
    <name evidence="6" type="ORF">NP493_65g06029</name>
</gene>
<organism evidence="6 7">
    <name type="scientific">Ridgeia piscesae</name>
    <name type="common">Tubeworm</name>
    <dbReference type="NCBI Taxonomy" id="27915"/>
    <lineage>
        <taxon>Eukaryota</taxon>
        <taxon>Metazoa</taxon>
        <taxon>Spiralia</taxon>
        <taxon>Lophotrochozoa</taxon>
        <taxon>Annelida</taxon>
        <taxon>Polychaeta</taxon>
        <taxon>Sedentaria</taxon>
        <taxon>Canalipalpata</taxon>
        <taxon>Sabellida</taxon>
        <taxon>Siboglinidae</taxon>
        <taxon>Ridgeia</taxon>
    </lineage>
</organism>
<evidence type="ECO:0000256" key="2">
    <source>
        <dbReference type="ARBA" id="ARBA00022438"/>
    </source>
</evidence>
<dbReference type="PRINTS" id="PR00481">
    <property type="entry name" value="LAMNOPPTDASE"/>
</dbReference>
<dbReference type="EMBL" id="JAODUO010000065">
    <property type="protein sequence ID" value="KAK2190914.1"/>
    <property type="molecule type" value="Genomic_DNA"/>
</dbReference>
<keyword evidence="3" id="KW-0645">Protease</keyword>
<protein>
    <recommendedName>
        <fullName evidence="5">Cytosol aminopeptidase domain-containing protein</fullName>
    </recommendedName>
</protein>
<dbReference type="GO" id="GO:0005737">
    <property type="term" value="C:cytoplasm"/>
    <property type="evidence" value="ECO:0007669"/>
    <property type="project" value="InterPro"/>
</dbReference>
<evidence type="ECO:0000259" key="5">
    <source>
        <dbReference type="PROSITE" id="PS00631"/>
    </source>
</evidence>
<dbReference type="InterPro" id="IPR011356">
    <property type="entry name" value="Leucine_aapep/pepB"/>
</dbReference>
<dbReference type="GO" id="GO:0070006">
    <property type="term" value="F:metalloaminopeptidase activity"/>
    <property type="evidence" value="ECO:0007669"/>
    <property type="project" value="InterPro"/>
</dbReference>
<dbReference type="Proteomes" id="UP001209878">
    <property type="component" value="Unassembled WGS sequence"/>
</dbReference>
<dbReference type="AlphaFoldDB" id="A0AAD9UIN6"/>
<keyword evidence="7" id="KW-1185">Reference proteome</keyword>
<comment type="caution">
    <text evidence="6">The sequence shown here is derived from an EMBL/GenBank/DDBJ whole genome shotgun (WGS) entry which is preliminary data.</text>
</comment>
<dbReference type="PANTHER" id="PTHR11963:SF4">
    <property type="entry name" value="AMINOPEPTIDASE NPEPL1-RELATED"/>
    <property type="match status" value="1"/>
</dbReference>
<evidence type="ECO:0000256" key="3">
    <source>
        <dbReference type="ARBA" id="ARBA00022670"/>
    </source>
</evidence>
<dbReference type="PANTHER" id="PTHR11963">
    <property type="entry name" value="LEUCINE AMINOPEPTIDASE-RELATED"/>
    <property type="match status" value="1"/>
</dbReference>
<comment type="similarity">
    <text evidence="1">Belongs to the peptidase M17 family.</text>
</comment>